<dbReference type="SUPFAM" id="SSF109604">
    <property type="entry name" value="HD-domain/PDEase-like"/>
    <property type="match status" value="1"/>
</dbReference>
<evidence type="ECO:0000256" key="3">
    <source>
        <dbReference type="ARBA" id="ARBA00022737"/>
    </source>
</evidence>
<comment type="domain">
    <text evidence="7">Has four distinct domains: an N-terminal nucleotidyltransferase (NT) domain responsible for UTase activity, a central HD domain that encodes UR activity, and two C-terminal ACT domains that seem to have a role in glutamine sensing.</text>
</comment>
<comment type="activity regulation">
    <text evidence="7">Uridylyltransferase (UTase) activity is inhibited by glutamine, while glutamine activates uridylyl-removing (UR) activity.</text>
</comment>
<dbReference type="Proteomes" id="UP000500767">
    <property type="component" value="Chromosome"/>
</dbReference>
<dbReference type="InterPro" id="IPR013546">
    <property type="entry name" value="PII_UdlTrfase/GS_AdlTrfase"/>
</dbReference>
<dbReference type="EC" id="2.7.7.59" evidence="7"/>
<evidence type="ECO:0000256" key="5">
    <source>
        <dbReference type="ARBA" id="ARBA00022842"/>
    </source>
</evidence>
<reference evidence="10 11" key="1">
    <citation type="journal article" date="2014" name="World J. Microbiol. Biotechnol.">
        <title>Biodiversity and physiological characteristics of Antarctic and Arctic lichens-associated bacteria.</title>
        <authorList>
            <person name="Lee Y.M."/>
            <person name="Kim E.H."/>
            <person name="Lee H.K."/>
            <person name="Hong S.G."/>
        </authorList>
    </citation>
    <scope>NUCLEOTIDE SEQUENCE [LARGE SCALE GENOMIC DNA]</scope>
    <source>
        <strain evidence="10 11">PAMC 26569</strain>
    </source>
</reference>
<dbReference type="PROSITE" id="PS51831">
    <property type="entry name" value="HD"/>
    <property type="match status" value="1"/>
</dbReference>
<dbReference type="PROSITE" id="PS51671">
    <property type="entry name" value="ACT"/>
    <property type="match status" value="2"/>
</dbReference>
<dbReference type="EC" id="3.1.4.-" evidence="7"/>
<comment type="catalytic activity">
    <reaction evidence="7">
        <text>[protein-PII]-uridylyl-L-tyrosine + H2O = [protein-PII]-L-tyrosine + UMP + H(+)</text>
        <dbReference type="Rhea" id="RHEA:48600"/>
        <dbReference type="Rhea" id="RHEA-COMP:12147"/>
        <dbReference type="Rhea" id="RHEA-COMP:12148"/>
        <dbReference type="ChEBI" id="CHEBI:15377"/>
        <dbReference type="ChEBI" id="CHEBI:15378"/>
        <dbReference type="ChEBI" id="CHEBI:46858"/>
        <dbReference type="ChEBI" id="CHEBI:57865"/>
        <dbReference type="ChEBI" id="CHEBI:90602"/>
    </reaction>
</comment>
<feature type="domain" description="ACT" evidence="8">
    <location>
        <begin position="880"/>
        <end position="964"/>
    </location>
</feature>
<dbReference type="Gene3D" id="1.10.3090.10">
    <property type="entry name" value="cca-adding enzyme, domain 2"/>
    <property type="match status" value="1"/>
</dbReference>
<dbReference type="PIRSF" id="PIRSF006288">
    <property type="entry name" value="PII_uridyltransf"/>
    <property type="match status" value="1"/>
</dbReference>
<sequence>MPIAASMFTDSGDANRALTSSLARPADAGPTPRGAAIALFRRHLARIQQGVRDEFEQHRVDGERAAQMLAGLTDGLIAALHDFTMNDALQDEIAAARLELPDAATGMELAIAATGGYGRGTLAPFSDIDLLFLTDEEPSPVILAAVEFMLYFLWDLGLKVGHATRSVSQCIAEAADDTTIRTTLLDARRIAGDDALFSMFQARYIVACVEAGAGGFIADKQRERTIRHQRYGESPFLVEPNIKEGRGALRDLQTLYWLCRDTFGTRNFAELARPSGPYQRTPGLLTEQEAKRAQRSWDFLWTVRFHLHYIAGRAEERLTFDMQPVVGARMGYTRHGRQVGVERFMRHYFLTAREVMRLTHILEPQVLREALGAPAVVPQVDAALRKAGFVLADGQIMPAPGVSFDEQPIMMLRLLAYARDRKLAIHPLAMHLLIRWERRAASLRGNAEANRILLELICGERPNRKLASEMDRAAREEEIRRGEPARSAARWLHVLNETGLLGRLIPPWSRIVGQMQFDTYHVFTVDEHTIEAVRILGTLEAGLLAEETPVANDLVEDLQSRRALYVATLMHDIAKGRGGDHSELGSELALELCPALGLSAEETETVSWLVLHHLLLSQTAFHRDIDDPKTILDLADTIQSPERLRLLLVLTIIDMRAVSPKVWNNWKATLLRELYARVAEVLAGGLATTERDVRVARAKEAVSGLLEEDGFAGTEIADFLQLGYGGYWLSFDPDMHARHARMIRESTLRDSALTVDTQPLPARAVTEVTIYTSDHSGLFSRIAGALAVAGASIVDARIHTMTNGMALDTFWVQDSAEDTFDAPHRLARLTILVEQALSGRINLADEIAKASGGMMGRRMRAIHVPPRVVIDNRASNAHTVIEVNGRDRPGLLHDVTAAISQQGMQIASAHITTYGVRAVDVFYVKDVFGLKITNERKLDELRLALVTVLTRAEEAAIGAPPPGPSRKRSGAAA</sequence>
<dbReference type="PANTHER" id="PTHR47320:SF1">
    <property type="entry name" value="BIFUNCTIONAL URIDYLYLTRANSFERASE_URIDYLYL-REMOVING ENZYME"/>
    <property type="match status" value="1"/>
</dbReference>
<feature type="region of interest" description="Uridylyltransferase" evidence="7">
    <location>
        <begin position="1"/>
        <end position="383"/>
    </location>
</feature>
<dbReference type="InterPro" id="IPR010043">
    <property type="entry name" value="UTase/UR"/>
</dbReference>
<dbReference type="InterPro" id="IPR006674">
    <property type="entry name" value="HD_domain"/>
</dbReference>
<dbReference type="CDD" id="cd04900">
    <property type="entry name" value="ACT_UUR-like_1"/>
    <property type="match status" value="1"/>
</dbReference>
<keyword evidence="11" id="KW-1185">Reference proteome</keyword>
<dbReference type="SUPFAM" id="SSF55021">
    <property type="entry name" value="ACT-like"/>
    <property type="match status" value="2"/>
</dbReference>
<dbReference type="Pfam" id="PF01909">
    <property type="entry name" value="NTP_transf_2"/>
    <property type="match status" value="1"/>
</dbReference>
<keyword evidence="2 7" id="KW-0548">Nucleotidyltransferase</keyword>
<dbReference type="InterPro" id="IPR045865">
    <property type="entry name" value="ACT-like_dom_sf"/>
</dbReference>
<dbReference type="CDD" id="cd00077">
    <property type="entry name" value="HDc"/>
    <property type="match status" value="1"/>
</dbReference>
<name>A0A6M8HN35_9PROT</name>
<accession>A0A6M8HN35</accession>
<evidence type="ECO:0000256" key="2">
    <source>
        <dbReference type="ARBA" id="ARBA00022695"/>
    </source>
</evidence>
<dbReference type="InterPro" id="IPR002934">
    <property type="entry name" value="Polymerase_NTP_transf_dom"/>
</dbReference>
<dbReference type="SMART" id="SM00471">
    <property type="entry name" value="HDc"/>
    <property type="match status" value="1"/>
</dbReference>
<keyword evidence="4 7" id="KW-0378">Hydrolase</keyword>
<dbReference type="CDD" id="cd05401">
    <property type="entry name" value="NT_GlnE_GlnD_like"/>
    <property type="match status" value="1"/>
</dbReference>
<dbReference type="EMBL" id="CP053708">
    <property type="protein sequence ID" value="QKE89720.1"/>
    <property type="molecule type" value="Genomic_DNA"/>
</dbReference>
<dbReference type="AlphaFoldDB" id="A0A6M8HN35"/>
<evidence type="ECO:0000259" key="9">
    <source>
        <dbReference type="PROSITE" id="PS51831"/>
    </source>
</evidence>
<dbReference type="GO" id="GO:0006808">
    <property type="term" value="P:regulation of nitrogen utilization"/>
    <property type="evidence" value="ECO:0007669"/>
    <property type="project" value="UniProtKB-UniRule"/>
</dbReference>
<comment type="function">
    <text evidence="7">Modifies, by uridylylation and deuridylylation, the PII regulatory proteins (GlnB and homologs), in response to the nitrogen status of the cell that GlnD senses through the glutamine level. Under low glutamine levels, catalyzes the conversion of the PII proteins and UTP to PII-UMP and PPi, while under higher glutamine levels, GlnD hydrolyzes PII-UMP to PII and UMP (deuridylylation). Thus, controls uridylylation state and activity of the PII proteins, and plays an important role in the regulation of nitrogen metabolism.</text>
</comment>
<gene>
    <name evidence="7" type="primary">glnD</name>
    <name evidence="10" type="ORF">HN018_06405</name>
</gene>
<evidence type="ECO:0000256" key="7">
    <source>
        <dbReference type="HAMAP-Rule" id="MF_00277"/>
    </source>
</evidence>
<dbReference type="CDD" id="cd04899">
    <property type="entry name" value="ACT_ACR-UUR-like_2"/>
    <property type="match status" value="1"/>
</dbReference>
<comment type="catalytic activity">
    <reaction evidence="7">
        <text>[protein-PII]-L-tyrosine + UTP = [protein-PII]-uridylyl-L-tyrosine + diphosphate</text>
        <dbReference type="Rhea" id="RHEA:13673"/>
        <dbReference type="Rhea" id="RHEA-COMP:12147"/>
        <dbReference type="Rhea" id="RHEA-COMP:12148"/>
        <dbReference type="ChEBI" id="CHEBI:33019"/>
        <dbReference type="ChEBI" id="CHEBI:46398"/>
        <dbReference type="ChEBI" id="CHEBI:46858"/>
        <dbReference type="ChEBI" id="CHEBI:90602"/>
        <dbReference type="EC" id="2.7.7.59"/>
    </reaction>
</comment>
<evidence type="ECO:0000313" key="11">
    <source>
        <dbReference type="Proteomes" id="UP000500767"/>
    </source>
</evidence>
<dbReference type="HAMAP" id="MF_00277">
    <property type="entry name" value="PII_uridylyl_transf"/>
    <property type="match status" value="1"/>
</dbReference>
<dbReference type="PANTHER" id="PTHR47320">
    <property type="entry name" value="BIFUNCTIONAL URIDYLYLTRANSFERASE/URIDYLYL-REMOVING ENZYME"/>
    <property type="match status" value="1"/>
</dbReference>
<dbReference type="Pfam" id="PF24931">
    <property type="entry name" value="ACT_ACR9_3rd"/>
    <property type="match status" value="1"/>
</dbReference>
<dbReference type="GO" id="GO:0008081">
    <property type="term" value="F:phosphoric diester hydrolase activity"/>
    <property type="evidence" value="ECO:0007669"/>
    <property type="project" value="UniProtKB-UniRule"/>
</dbReference>
<evidence type="ECO:0000256" key="4">
    <source>
        <dbReference type="ARBA" id="ARBA00022801"/>
    </source>
</evidence>
<keyword evidence="1 7" id="KW-0808">Transferase</keyword>
<protein>
    <recommendedName>
        <fullName evidence="7">Bifunctional uridylyltransferase/uridylyl-removing enzyme</fullName>
        <shortName evidence="7">UTase/UR</shortName>
    </recommendedName>
    <alternativeName>
        <fullName evidence="7">Bifunctional [protein-PII] modification enzyme</fullName>
    </alternativeName>
    <alternativeName>
        <fullName evidence="7">Bifunctional nitrogen sensor protein</fullName>
    </alternativeName>
    <domain>
        <recommendedName>
            <fullName evidence="7">[Protein-PII] uridylyltransferase</fullName>
            <shortName evidence="7">PII uridylyltransferase</shortName>
            <shortName evidence="7">UTase</shortName>
            <ecNumber evidence="7">2.7.7.59</ecNumber>
        </recommendedName>
    </domain>
    <domain>
        <recommendedName>
            <fullName evidence="7">[Protein-PII]-UMP uridylyl-removing enzyme</fullName>
            <shortName evidence="7">UR</shortName>
            <ecNumber evidence="7">3.1.4.-</ecNumber>
        </recommendedName>
    </domain>
</protein>
<comment type="caution">
    <text evidence="7">Lacks conserved residue(s) required for the propagation of feature annotation.</text>
</comment>
<feature type="domain" description="HD" evidence="9">
    <location>
        <begin position="525"/>
        <end position="641"/>
    </location>
</feature>
<dbReference type="NCBIfam" id="NF003467">
    <property type="entry name" value="PRK05092.1"/>
    <property type="match status" value="1"/>
</dbReference>
<keyword evidence="6 7" id="KW-0511">Multifunctional enzyme</keyword>
<comment type="cofactor">
    <cofactor evidence="7">
        <name>Mg(2+)</name>
        <dbReference type="ChEBI" id="CHEBI:18420"/>
    </cofactor>
</comment>
<dbReference type="InterPro" id="IPR043519">
    <property type="entry name" value="NT_sf"/>
</dbReference>
<dbReference type="Gene3D" id="3.30.70.260">
    <property type="match status" value="1"/>
</dbReference>
<dbReference type="SUPFAM" id="SSF81301">
    <property type="entry name" value="Nucleotidyltransferase"/>
    <property type="match status" value="1"/>
</dbReference>
<evidence type="ECO:0000259" key="8">
    <source>
        <dbReference type="PROSITE" id="PS51671"/>
    </source>
</evidence>
<evidence type="ECO:0000256" key="6">
    <source>
        <dbReference type="ARBA" id="ARBA00023268"/>
    </source>
</evidence>
<comment type="similarity">
    <text evidence="7">Belongs to the GlnD family.</text>
</comment>
<dbReference type="InterPro" id="IPR002912">
    <property type="entry name" value="ACT_dom"/>
</dbReference>
<organism evidence="10 11">
    <name type="scientific">Lichenicola cladoniae</name>
    <dbReference type="NCBI Taxonomy" id="1484109"/>
    <lineage>
        <taxon>Bacteria</taxon>
        <taxon>Pseudomonadati</taxon>
        <taxon>Pseudomonadota</taxon>
        <taxon>Alphaproteobacteria</taxon>
        <taxon>Acetobacterales</taxon>
        <taxon>Acetobacteraceae</taxon>
        <taxon>Lichenicola</taxon>
    </lineage>
</organism>
<evidence type="ECO:0000256" key="1">
    <source>
        <dbReference type="ARBA" id="ARBA00022679"/>
    </source>
</evidence>
<proteinExistence type="inferred from homology"/>
<keyword evidence="5 7" id="KW-0460">Magnesium</keyword>
<dbReference type="Gene3D" id="3.30.460.10">
    <property type="entry name" value="Beta Polymerase, domain 2"/>
    <property type="match status" value="1"/>
</dbReference>
<evidence type="ECO:0000313" key="10">
    <source>
        <dbReference type="EMBL" id="QKE89720.1"/>
    </source>
</evidence>
<keyword evidence="3" id="KW-0677">Repeat</keyword>
<dbReference type="InterPro" id="IPR003607">
    <property type="entry name" value="HD/PDEase_dom"/>
</dbReference>
<dbReference type="Pfam" id="PF08335">
    <property type="entry name" value="GlnD_UR_UTase"/>
    <property type="match status" value="1"/>
</dbReference>
<dbReference type="SUPFAM" id="SSF81593">
    <property type="entry name" value="Nucleotidyltransferase substrate binding subunit/domain"/>
    <property type="match status" value="1"/>
</dbReference>
<dbReference type="KEGG" id="lck:HN018_06405"/>
<dbReference type="Pfam" id="PF01966">
    <property type="entry name" value="HD"/>
    <property type="match status" value="1"/>
</dbReference>
<feature type="domain" description="ACT" evidence="8">
    <location>
        <begin position="767"/>
        <end position="844"/>
    </location>
</feature>
<dbReference type="GO" id="GO:0008773">
    <property type="term" value="F:[protein-PII] uridylyltransferase activity"/>
    <property type="evidence" value="ECO:0007669"/>
    <property type="project" value="UniProtKB-UniRule"/>
</dbReference>